<evidence type="ECO:0000256" key="1">
    <source>
        <dbReference type="SAM" id="Phobius"/>
    </source>
</evidence>
<accession>A0A4V4HE64</accession>
<dbReference type="Proteomes" id="UP000297245">
    <property type="component" value="Unassembled WGS sequence"/>
</dbReference>
<keyword evidence="1" id="KW-0812">Transmembrane</keyword>
<name>A0A4V4HE64_DENBC</name>
<reference evidence="2 3" key="1">
    <citation type="journal article" date="2019" name="Nat. Ecol. Evol.">
        <title>Megaphylogeny resolves global patterns of mushroom evolution.</title>
        <authorList>
            <person name="Varga T."/>
            <person name="Krizsan K."/>
            <person name="Foldi C."/>
            <person name="Dima B."/>
            <person name="Sanchez-Garcia M."/>
            <person name="Sanchez-Ramirez S."/>
            <person name="Szollosi G.J."/>
            <person name="Szarkandi J.G."/>
            <person name="Papp V."/>
            <person name="Albert L."/>
            <person name="Andreopoulos W."/>
            <person name="Angelini C."/>
            <person name="Antonin V."/>
            <person name="Barry K.W."/>
            <person name="Bougher N.L."/>
            <person name="Buchanan P."/>
            <person name="Buyck B."/>
            <person name="Bense V."/>
            <person name="Catcheside P."/>
            <person name="Chovatia M."/>
            <person name="Cooper J."/>
            <person name="Damon W."/>
            <person name="Desjardin D."/>
            <person name="Finy P."/>
            <person name="Geml J."/>
            <person name="Haridas S."/>
            <person name="Hughes K."/>
            <person name="Justo A."/>
            <person name="Karasinski D."/>
            <person name="Kautmanova I."/>
            <person name="Kiss B."/>
            <person name="Kocsube S."/>
            <person name="Kotiranta H."/>
            <person name="LaButti K.M."/>
            <person name="Lechner B.E."/>
            <person name="Liimatainen K."/>
            <person name="Lipzen A."/>
            <person name="Lukacs Z."/>
            <person name="Mihaltcheva S."/>
            <person name="Morgado L.N."/>
            <person name="Niskanen T."/>
            <person name="Noordeloos M.E."/>
            <person name="Ohm R.A."/>
            <person name="Ortiz-Santana B."/>
            <person name="Ovrebo C."/>
            <person name="Racz N."/>
            <person name="Riley R."/>
            <person name="Savchenko A."/>
            <person name="Shiryaev A."/>
            <person name="Soop K."/>
            <person name="Spirin V."/>
            <person name="Szebenyi C."/>
            <person name="Tomsovsky M."/>
            <person name="Tulloss R.E."/>
            <person name="Uehling J."/>
            <person name="Grigoriev I.V."/>
            <person name="Vagvolgyi C."/>
            <person name="Papp T."/>
            <person name="Martin F.M."/>
            <person name="Miettinen O."/>
            <person name="Hibbett D.S."/>
            <person name="Nagy L.G."/>
        </authorList>
    </citation>
    <scope>NUCLEOTIDE SEQUENCE [LARGE SCALE GENOMIC DNA]</scope>
    <source>
        <strain evidence="2 3">CBS 962.96</strain>
    </source>
</reference>
<evidence type="ECO:0000313" key="2">
    <source>
        <dbReference type="EMBL" id="THU89955.1"/>
    </source>
</evidence>
<evidence type="ECO:0000313" key="3">
    <source>
        <dbReference type="Proteomes" id="UP000297245"/>
    </source>
</evidence>
<organism evidence="2 3">
    <name type="scientific">Dendrothele bispora (strain CBS 962.96)</name>
    <dbReference type="NCBI Taxonomy" id="1314807"/>
    <lineage>
        <taxon>Eukaryota</taxon>
        <taxon>Fungi</taxon>
        <taxon>Dikarya</taxon>
        <taxon>Basidiomycota</taxon>
        <taxon>Agaricomycotina</taxon>
        <taxon>Agaricomycetes</taxon>
        <taxon>Agaricomycetidae</taxon>
        <taxon>Agaricales</taxon>
        <taxon>Agaricales incertae sedis</taxon>
        <taxon>Dendrothele</taxon>
    </lineage>
</organism>
<feature type="transmembrane region" description="Helical" evidence="1">
    <location>
        <begin position="6"/>
        <end position="25"/>
    </location>
</feature>
<proteinExistence type="predicted"/>
<protein>
    <submittedName>
        <fullName evidence="2">Uncharacterized protein</fullName>
    </submittedName>
</protein>
<dbReference type="EMBL" id="ML179351">
    <property type="protein sequence ID" value="THU89955.1"/>
    <property type="molecule type" value="Genomic_DNA"/>
</dbReference>
<dbReference type="AlphaFoldDB" id="A0A4V4HE64"/>
<gene>
    <name evidence="2" type="ORF">K435DRAFT_781378</name>
</gene>
<keyword evidence="1" id="KW-0472">Membrane</keyword>
<sequence length="69" mass="7787">MTYPTSVLVSIVSIIALPFLYLRFFEHDRWQLLQITVGTPTSQVQTSAPSLNIWGALIEPSPFRHNVST</sequence>
<keyword evidence="1" id="KW-1133">Transmembrane helix</keyword>
<keyword evidence="3" id="KW-1185">Reference proteome</keyword>